<keyword evidence="2 4" id="KW-0863">Zinc-finger</keyword>
<evidence type="ECO:0000256" key="1">
    <source>
        <dbReference type="ARBA" id="ARBA00022723"/>
    </source>
</evidence>
<dbReference type="PROSITE" id="PS50966">
    <property type="entry name" value="ZF_SWIM"/>
    <property type="match status" value="1"/>
</dbReference>
<dbReference type="GO" id="GO:0008270">
    <property type="term" value="F:zinc ion binding"/>
    <property type="evidence" value="ECO:0007669"/>
    <property type="project" value="UniProtKB-KW"/>
</dbReference>
<dbReference type="PANTHER" id="PTHR47718:SF15">
    <property type="entry name" value="PROTEIN FAR1-RELATED SEQUENCE 5-LIKE"/>
    <property type="match status" value="1"/>
</dbReference>
<dbReference type="InterPro" id="IPR007527">
    <property type="entry name" value="Znf_SWIM"/>
</dbReference>
<feature type="region of interest" description="Disordered" evidence="5">
    <location>
        <begin position="422"/>
        <end position="472"/>
    </location>
</feature>
<evidence type="ECO:0000313" key="7">
    <source>
        <dbReference type="EMBL" id="KAK9922230.1"/>
    </source>
</evidence>
<sequence>MNLKASRDPEFYCKFQVDVDGRLANIFWRDGFSLAEYNSFGDVLIFDSTYKTNLYGKPLVVFVGTNHHRATVLFGCALLVDETVETYTWVLNSFLASIKGKKPISVLTDGDGAMRNAIKDLMPEASHRFCAWHIGRNIGQNVKGEDAQNSLSKFIYASLSEDDFEVDWRLAVAMHELENNVWVTTLYNNRQRWAHAFFRGQFFGGMCTTQRCEGIHNKFKKEMGRFTRLYEVVPRMDKTISRMRNKVVEDNFRGINSKPLLDSHMRVLEEHISKIFTHDIFVIIRGQVEFEKRFVMAKRLPYANVGSIVFYVTQSRSERQWCVDYHLDEINPKFFCSCKLFETDGIPCAHIFCVMKTENVCKFPDFLIRSRWTRDAAKQFELPKSLGYYPDKAIQIARIGGEKDNGNLAKHGDVLRDPEVAKTKGMHSKSGTKAEDVKGDGKNYRNCGKPGHNKRTCGTTPKPDKIGAVSTSTPNAYDDGVGNYKAKKMGGRGYRIKVSTPLSPLMQIQPLIFSTESPTIPLRLKLMVYLDCHLAFKLIIVNIICNRTIP</sequence>
<dbReference type="Pfam" id="PF10551">
    <property type="entry name" value="MULE"/>
    <property type="match status" value="1"/>
</dbReference>
<organism evidence="7 8">
    <name type="scientific">Rubus argutus</name>
    <name type="common">Southern blackberry</name>
    <dbReference type="NCBI Taxonomy" id="59490"/>
    <lineage>
        <taxon>Eukaryota</taxon>
        <taxon>Viridiplantae</taxon>
        <taxon>Streptophyta</taxon>
        <taxon>Embryophyta</taxon>
        <taxon>Tracheophyta</taxon>
        <taxon>Spermatophyta</taxon>
        <taxon>Magnoliopsida</taxon>
        <taxon>eudicotyledons</taxon>
        <taxon>Gunneridae</taxon>
        <taxon>Pentapetalae</taxon>
        <taxon>rosids</taxon>
        <taxon>fabids</taxon>
        <taxon>Rosales</taxon>
        <taxon>Rosaceae</taxon>
        <taxon>Rosoideae</taxon>
        <taxon>Rosoideae incertae sedis</taxon>
        <taxon>Rubus</taxon>
    </lineage>
</organism>
<feature type="compositionally biased region" description="Basic and acidic residues" evidence="5">
    <location>
        <begin position="432"/>
        <end position="443"/>
    </location>
</feature>
<keyword evidence="8" id="KW-1185">Reference proteome</keyword>
<accession>A0AAW1WG53</accession>
<feature type="domain" description="SWIM-type" evidence="6">
    <location>
        <begin position="321"/>
        <end position="359"/>
    </location>
</feature>
<evidence type="ECO:0000256" key="3">
    <source>
        <dbReference type="ARBA" id="ARBA00022833"/>
    </source>
</evidence>
<evidence type="ECO:0000256" key="2">
    <source>
        <dbReference type="ARBA" id="ARBA00022771"/>
    </source>
</evidence>
<evidence type="ECO:0000313" key="8">
    <source>
        <dbReference type="Proteomes" id="UP001457282"/>
    </source>
</evidence>
<comment type="caution">
    <text evidence="7">The sequence shown here is derived from an EMBL/GenBank/DDBJ whole genome shotgun (WGS) entry which is preliminary data.</text>
</comment>
<name>A0AAW1WG53_RUBAR</name>
<dbReference type="InterPro" id="IPR006564">
    <property type="entry name" value="Znf_PMZ"/>
</dbReference>
<keyword evidence="3" id="KW-0862">Zinc</keyword>
<gene>
    <name evidence="7" type="ORF">M0R45_030705</name>
</gene>
<protein>
    <recommendedName>
        <fullName evidence="6">SWIM-type domain-containing protein</fullName>
    </recommendedName>
</protein>
<dbReference type="AlphaFoldDB" id="A0AAW1WG53"/>
<reference evidence="7 8" key="1">
    <citation type="journal article" date="2023" name="G3 (Bethesda)">
        <title>A chromosome-length genome assembly and annotation of blackberry (Rubus argutus, cv. 'Hillquist').</title>
        <authorList>
            <person name="Bruna T."/>
            <person name="Aryal R."/>
            <person name="Dudchenko O."/>
            <person name="Sargent D.J."/>
            <person name="Mead D."/>
            <person name="Buti M."/>
            <person name="Cavallini A."/>
            <person name="Hytonen T."/>
            <person name="Andres J."/>
            <person name="Pham M."/>
            <person name="Weisz D."/>
            <person name="Mascagni F."/>
            <person name="Usai G."/>
            <person name="Natali L."/>
            <person name="Bassil N."/>
            <person name="Fernandez G.E."/>
            <person name="Lomsadze A."/>
            <person name="Armour M."/>
            <person name="Olukolu B."/>
            <person name="Poorten T."/>
            <person name="Britton C."/>
            <person name="Davik J."/>
            <person name="Ashrafi H."/>
            <person name="Aiden E.L."/>
            <person name="Borodovsky M."/>
            <person name="Worthington M."/>
        </authorList>
    </citation>
    <scope>NUCLEOTIDE SEQUENCE [LARGE SCALE GENOMIC DNA]</scope>
    <source>
        <strain evidence="7">PI 553951</strain>
    </source>
</reference>
<evidence type="ECO:0000259" key="6">
    <source>
        <dbReference type="PROSITE" id="PS50966"/>
    </source>
</evidence>
<dbReference type="InterPro" id="IPR018289">
    <property type="entry name" value="MULE_transposase_dom"/>
</dbReference>
<dbReference type="EMBL" id="JBEDUW010000006">
    <property type="protein sequence ID" value="KAK9922230.1"/>
    <property type="molecule type" value="Genomic_DNA"/>
</dbReference>
<dbReference type="Proteomes" id="UP001457282">
    <property type="component" value="Unassembled WGS sequence"/>
</dbReference>
<proteinExistence type="predicted"/>
<evidence type="ECO:0000256" key="4">
    <source>
        <dbReference type="PROSITE-ProRule" id="PRU00325"/>
    </source>
</evidence>
<dbReference type="PANTHER" id="PTHR47718">
    <property type="entry name" value="OS01G0519700 PROTEIN"/>
    <property type="match status" value="1"/>
</dbReference>
<dbReference type="SMART" id="SM00575">
    <property type="entry name" value="ZnF_PMZ"/>
    <property type="match status" value="1"/>
</dbReference>
<keyword evidence="1" id="KW-0479">Metal-binding</keyword>
<evidence type="ECO:0000256" key="5">
    <source>
        <dbReference type="SAM" id="MobiDB-lite"/>
    </source>
</evidence>